<dbReference type="KEGG" id="muh:HYN43_017945"/>
<evidence type="ECO:0000313" key="3">
    <source>
        <dbReference type="Proteomes" id="UP000270046"/>
    </source>
</evidence>
<feature type="transmembrane region" description="Helical" evidence="1">
    <location>
        <begin position="194"/>
        <end position="212"/>
    </location>
</feature>
<keyword evidence="1" id="KW-0812">Transmembrane</keyword>
<proteinExistence type="predicted"/>
<keyword evidence="1" id="KW-0472">Membrane</keyword>
<keyword evidence="1" id="KW-1133">Transmembrane helix</keyword>
<dbReference type="AlphaFoldDB" id="A0A494VQF0"/>
<gene>
    <name evidence="2" type="ORF">HYN43_017945</name>
</gene>
<protein>
    <submittedName>
        <fullName evidence="2">Uncharacterized protein</fullName>
    </submittedName>
</protein>
<dbReference type="EMBL" id="CP032869">
    <property type="protein sequence ID" value="AYL97074.1"/>
    <property type="molecule type" value="Genomic_DNA"/>
</dbReference>
<dbReference type="Proteomes" id="UP000270046">
    <property type="component" value="Chromosome"/>
</dbReference>
<evidence type="ECO:0000313" key="2">
    <source>
        <dbReference type="EMBL" id="AYL97074.1"/>
    </source>
</evidence>
<dbReference type="RefSeq" id="WP_119410659.1">
    <property type="nucleotide sequence ID" value="NZ_CP032869.1"/>
</dbReference>
<reference evidence="2 3" key="1">
    <citation type="submission" date="2018-10" db="EMBL/GenBank/DDBJ databases">
        <title>Genome sequencing of Mucilaginibacter sp. HYN0043.</title>
        <authorList>
            <person name="Kim M."/>
            <person name="Yi H."/>
        </authorList>
    </citation>
    <scope>NUCLEOTIDE SEQUENCE [LARGE SCALE GENOMIC DNA]</scope>
    <source>
        <strain evidence="2 3">HYN0043</strain>
    </source>
</reference>
<keyword evidence="3" id="KW-1185">Reference proteome</keyword>
<name>A0A494VQF0_9SPHI</name>
<evidence type="ECO:0000256" key="1">
    <source>
        <dbReference type="SAM" id="Phobius"/>
    </source>
</evidence>
<accession>A0A494VQF0</accession>
<dbReference type="OrthoDB" id="791955at2"/>
<sequence length="223" mass="24641">MKKIILSISIILFSLSGFGQALKPVKIDSLVTVSLPTGFTKKDTLGQQIYQGTGSLGNILVLRVPNPPNAKPLNKEKDLKNVFKTYISGIQKQSVNGSVMYPRDTTIGKLEGKVFTLRIDNSGSTGESPELRNFILLYTQDVTYTFEYNYPEQRADLAKAELKQFSSSIRIAPTLDRRDQYLSDAKGLSSPAKIGIYGGGAIIVFIIVFTVMRRKNRQLEAGV</sequence>
<organism evidence="2 3">
    <name type="scientific">Mucilaginibacter celer</name>
    <dbReference type="NCBI Taxonomy" id="2305508"/>
    <lineage>
        <taxon>Bacteria</taxon>
        <taxon>Pseudomonadati</taxon>
        <taxon>Bacteroidota</taxon>
        <taxon>Sphingobacteriia</taxon>
        <taxon>Sphingobacteriales</taxon>
        <taxon>Sphingobacteriaceae</taxon>
        <taxon>Mucilaginibacter</taxon>
    </lineage>
</organism>